<dbReference type="Proteomes" id="UP000176952">
    <property type="component" value="Unassembled WGS sequence"/>
</dbReference>
<dbReference type="PROSITE" id="PS00198">
    <property type="entry name" value="4FE4S_FER_1"/>
    <property type="match status" value="1"/>
</dbReference>
<evidence type="ECO:0000256" key="4">
    <source>
        <dbReference type="ARBA" id="ARBA00022723"/>
    </source>
</evidence>
<dbReference type="InterPro" id="IPR017896">
    <property type="entry name" value="4Fe4S_Fe-S-bd"/>
</dbReference>
<evidence type="ECO:0000313" key="11">
    <source>
        <dbReference type="Proteomes" id="UP000176952"/>
    </source>
</evidence>
<evidence type="ECO:0000313" key="10">
    <source>
        <dbReference type="EMBL" id="OGY83705.1"/>
    </source>
</evidence>
<keyword evidence="3" id="KW-0819">tRNA processing</keyword>
<keyword evidence="4" id="KW-0479">Metal-binding</keyword>
<dbReference type="InterPro" id="IPR013542">
    <property type="entry name" value="QueG_DUF1730"/>
</dbReference>
<dbReference type="InterPro" id="IPR017900">
    <property type="entry name" value="4Fe4S_Fe_S_CS"/>
</dbReference>
<dbReference type="Pfam" id="PF13484">
    <property type="entry name" value="Fer4_16"/>
    <property type="match status" value="1"/>
</dbReference>
<dbReference type="Gene3D" id="3.30.70.20">
    <property type="match status" value="1"/>
</dbReference>
<feature type="domain" description="4Fe-4S ferredoxin-type" evidence="9">
    <location>
        <begin position="189"/>
        <end position="221"/>
    </location>
</feature>
<dbReference type="SUPFAM" id="SSF46548">
    <property type="entry name" value="alpha-helical ferredoxin"/>
    <property type="match status" value="1"/>
</dbReference>
<evidence type="ECO:0000256" key="1">
    <source>
        <dbReference type="ARBA" id="ARBA00022485"/>
    </source>
</evidence>
<dbReference type="Pfam" id="PF08331">
    <property type="entry name" value="QueG_DUF1730"/>
    <property type="match status" value="1"/>
</dbReference>
<name>A0A1G2B3Y4_9BACT</name>
<comment type="caution">
    <text evidence="10">The sequence shown here is derived from an EMBL/GenBank/DDBJ whole genome shotgun (WGS) entry which is preliminary data.</text>
</comment>
<proteinExistence type="predicted"/>
<dbReference type="PROSITE" id="PS51379">
    <property type="entry name" value="4FE4S_FER_2"/>
    <property type="match status" value="1"/>
</dbReference>
<protein>
    <submittedName>
        <fullName evidence="10">tRNA epoxyqueuosine(34) reductase QueG</fullName>
    </submittedName>
</protein>
<dbReference type="GO" id="GO:0051539">
    <property type="term" value="F:4 iron, 4 sulfur cluster binding"/>
    <property type="evidence" value="ECO:0007669"/>
    <property type="project" value="UniProtKB-KW"/>
</dbReference>
<keyword evidence="2" id="KW-0963">Cytoplasm</keyword>
<reference evidence="10 11" key="1">
    <citation type="journal article" date="2016" name="Nat. Commun.">
        <title>Thousands of microbial genomes shed light on interconnected biogeochemical processes in an aquifer system.</title>
        <authorList>
            <person name="Anantharaman K."/>
            <person name="Brown C.T."/>
            <person name="Hug L.A."/>
            <person name="Sharon I."/>
            <person name="Castelle C.J."/>
            <person name="Probst A.J."/>
            <person name="Thomas B.C."/>
            <person name="Singh A."/>
            <person name="Wilkins M.J."/>
            <person name="Karaoz U."/>
            <person name="Brodie E.L."/>
            <person name="Williams K.H."/>
            <person name="Hubbard S.S."/>
            <person name="Banfield J.F."/>
        </authorList>
    </citation>
    <scope>NUCLEOTIDE SEQUENCE [LARGE SCALE GENOMIC DNA]</scope>
</reference>
<dbReference type="NCBIfam" id="TIGR00276">
    <property type="entry name" value="tRNA epoxyqueuosine(34) reductase QueG"/>
    <property type="match status" value="1"/>
</dbReference>
<dbReference type="GO" id="GO:0046872">
    <property type="term" value="F:metal ion binding"/>
    <property type="evidence" value="ECO:0007669"/>
    <property type="project" value="UniProtKB-KW"/>
</dbReference>
<organism evidence="10 11">
    <name type="scientific">Candidatus Kerfeldbacteria bacterium RIFCSPHIGHO2_12_FULL_48_17</name>
    <dbReference type="NCBI Taxonomy" id="1798542"/>
    <lineage>
        <taxon>Bacteria</taxon>
        <taxon>Candidatus Kerfeldiibacteriota</taxon>
    </lineage>
</organism>
<dbReference type="FunFam" id="3.30.70.20:FF:000037">
    <property type="entry name" value="Epoxyqueuosine reductase"/>
    <property type="match status" value="1"/>
</dbReference>
<evidence type="ECO:0000259" key="9">
    <source>
        <dbReference type="PROSITE" id="PS51379"/>
    </source>
</evidence>
<dbReference type="EMBL" id="MHKD01000019">
    <property type="protein sequence ID" value="OGY83705.1"/>
    <property type="molecule type" value="Genomic_DNA"/>
</dbReference>
<dbReference type="PANTHER" id="PTHR30002">
    <property type="entry name" value="EPOXYQUEUOSINE REDUCTASE"/>
    <property type="match status" value="1"/>
</dbReference>
<dbReference type="InterPro" id="IPR004453">
    <property type="entry name" value="QueG"/>
</dbReference>
<keyword evidence="6" id="KW-0560">Oxidoreductase</keyword>
<keyword evidence="1" id="KW-0004">4Fe-4S</keyword>
<gene>
    <name evidence="10" type="ORF">A3F54_04960</name>
</gene>
<keyword evidence="7" id="KW-0408">Iron</keyword>
<evidence type="ECO:0000256" key="3">
    <source>
        <dbReference type="ARBA" id="ARBA00022694"/>
    </source>
</evidence>
<keyword evidence="5" id="KW-0671">Queuosine biosynthesis</keyword>
<dbReference type="GO" id="GO:0052693">
    <property type="term" value="F:epoxyqueuosine reductase activity"/>
    <property type="evidence" value="ECO:0007669"/>
    <property type="project" value="TreeGrafter"/>
</dbReference>
<evidence type="ECO:0000256" key="8">
    <source>
        <dbReference type="ARBA" id="ARBA00023014"/>
    </source>
</evidence>
<accession>A0A1G2B3Y4</accession>
<evidence type="ECO:0000256" key="6">
    <source>
        <dbReference type="ARBA" id="ARBA00023002"/>
    </source>
</evidence>
<evidence type="ECO:0000256" key="5">
    <source>
        <dbReference type="ARBA" id="ARBA00022785"/>
    </source>
</evidence>
<dbReference type="GO" id="GO:0008616">
    <property type="term" value="P:tRNA queuosine(34) biosynthetic process"/>
    <property type="evidence" value="ECO:0007669"/>
    <property type="project" value="UniProtKB-KW"/>
</dbReference>
<dbReference type="PANTHER" id="PTHR30002:SF4">
    <property type="entry name" value="EPOXYQUEUOSINE REDUCTASE"/>
    <property type="match status" value="1"/>
</dbReference>
<evidence type="ECO:0000256" key="2">
    <source>
        <dbReference type="ARBA" id="ARBA00022490"/>
    </source>
</evidence>
<sequence>MTTEDRRARRTAQVKVAALAAGFDLVGITSPQRIFAAERRLLSWLKKGMHADMKWMEREPLRRARPRRVMRGARSVMCLAVNYYQPDIAAVGGAGESSQPTGRVARYARGRDYHRLLEKRLKKFAAAVTKIALGERVGASRLKYYVDYGPFLERSFAEAAGIGFIGKNGNLITREFGSWVFLCQVLTDIPLDFDEPARRMCGSCTKCIDACPTGAIVAPGVVDARKCIAYLTIENRGEIPAELRAQVGDRIFGCDICQEVCPHNVRQEVTKHAEFLGGAVGERLRLGDIVKMARQEDFVQRFAGTPVIRAKLAGMKRNAEVVYENWQRAQAGKKK</sequence>
<keyword evidence="8" id="KW-0411">Iron-sulfur</keyword>
<evidence type="ECO:0000256" key="7">
    <source>
        <dbReference type="ARBA" id="ARBA00023004"/>
    </source>
</evidence>
<dbReference type="STRING" id="1798542.A3F54_04960"/>
<dbReference type="AlphaFoldDB" id="A0A1G2B3Y4"/>